<accession>A0A2T1D8U1</accession>
<keyword evidence="4 5" id="KW-0234">DNA repair</keyword>
<dbReference type="SUPFAM" id="SSF50486">
    <property type="entry name" value="FMT C-terminal domain-like"/>
    <property type="match status" value="1"/>
</dbReference>
<organism evidence="6 7">
    <name type="scientific">Phormidesmis priestleyi ULC007</name>
    <dbReference type="NCBI Taxonomy" id="1920490"/>
    <lineage>
        <taxon>Bacteria</taxon>
        <taxon>Bacillati</taxon>
        <taxon>Cyanobacteriota</taxon>
        <taxon>Cyanophyceae</taxon>
        <taxon>Leptolyngbyales</taxon>
        <taxon>Leptolyngbyaceae</taxon>
        <taxon>Phormidesmis</taxon>
    </lineage>
</organism>
<dbReference type="EMBL" id="PVWG01000035">
    <property type="protein sequence ID" value="PSB16912.1"/>
    <property type="molecule type" value="Genomic_DNA"/>
</dbReference>
<dbReference type="Pfam" id="PF02245">
    <property type="entry name" value="Pur_DNA_glyco"/>
    <property type="match status" value="1"/>
</dbReference>
<dbReference type="OrthoDB" id="9794313at2"/>
<dbReference type="GO" id="GO:0003677">
    <property type="term" value="F:DNA binding"/>
    <property type="evidence" value="ECO:0007669"/>
    <property type="project" value="InterPro"/>
</dbReference>
<protein>
    <recommendedName>
        <fullName evidence="5">Putative 3-methyladenine DNA glycosylase</fullName>
        <ecNumber evidence="5">3.2.2.-</ecNumber>
    </recommendedName>
</protein>
<dbReference type="Proteomes" id="UP000238634">
    <property type="component" value="Unassembled WGS sequence"/>
</dbReference>
<evidence type="ECO:0000256" key="1">
    <source>
        <dbReference type="ARBA" id="ARBA00009232"/>
    </source>
</evidence>
<gene>
    <name evidence="6" type="ORF">C7B65_20260</name>
</gene>
<dbReference type="GO" id="GO:0003905">
    <property type="term" value="F:alkylbase DNA N-glycosylase activity"/>
    <property type="evidence" value="ECO:0007669"/>
    <property type="project" value="InterPro"/>
</dbReference>
<reference evidence="6 7" key="1">
    <citation type="submission" date="2018-02" db="EMBL/GenBank/DDBJ databases">
        <authorList>
            <person name="Cohen D.B."/>
            <person name="Kent A.D."/>
        </authorList>
    </citation>
    <scope>NUCLEOTIDE SEQUENCE [LARGE SCALE GENOMIC DNA]</scope>
    <source>
        <strain evidence="6 7">ULC007</strain>
    </source>
</reference>
<comment type="similarity">
    <text evidence="1 5">Belongs to the DNA glycosylase MPG family.</text>
</comment>
<evidence type="ECO:0000256" key="4">
    <source>
        <dbReference type="ARBA" id="ARBA00023204"/>
    </source>
</evidence>
<dbReference type="EC" id="3.2.2.-" evidence="5"/>
<dbReference type="Gene3D" id="3.10.300.10">
    <property type="entry name" value="Methylpurine-DNA glycosylase (MPG)"/>
    <property type="match status" value="1"/>
</dbReference>
<dbReference type="AlphaFoldDB" id="A0A2T1D8U1"/>
<sequence length="201" mass="22555">MTIDSSFIQPEWLSRSSLEVAPDLLGCTLVRQFADGLTLRGLIVETEAYTVGDPACHAYRRQTDRNRIMFGTAGMTYVYLIYGMYHCLNVVTDRDGVPSAVLIRALQLDRLPPWCLGEKQTRVAAGPGKLCRAFKVDLTLTAQPFQPGQALWLEHRSPPFQEQIEQHAIAFVQTTRIGLTQGVDLPWRWYVKNCAAVSKKG</sequence>
<keyword evidence="7" id="KW-1185">Reference proteome</keyword>
<dbReference type="InterPro" id="IPR003180">
    <property type="entry name" value="MPG"/>
</dbReference>
<reference evidence="6 7" key="2">
    <citation type="submission" date="2018-03" db="EMBL/GenBank/DDBJ databases">
        <title>The ancient ancestry and fast evolution of plastids.</title>
        <authorList>
            <person name="Moore K.R."/>
            <person name="Magnabosco C."/>
            <person name="Momper L."/>
            <person name="Gold D.A."/>
            <person name="Bosak T."/>
            <person name="Fournier G.P."/>
        </authorList>
    </citation>
    <scope>NUCLEOTIDE SEQUENCE [LARGE SCALE GENOMIC DNA]</scope>
    <source>
        <strain evidence="6 7">ULC007</strain>
    </source>
</reference>
<name>A0A2T1D8U1_9CYAN</name>
<evidence type="ECO:0000313" key="7">
    <source>
        <dbReference type="Proteomes" id="UP000238634"/>
    </source>
</evidence>
<dbReference type="STRING" id="1920490.GCA_001895925_02048"/>
<evidence type="ECO:0000256" key="2">
    <source>
        <dbReference type="ARBA" id="ARBA00022763"/>
    </source>
</evidence>
<dbReference type="NCBIfam" id="TIGR00567">
    <property type="entry name" value="3mg"/>
    <property type="match status" value="1"/>
</dbReference>
<comment type="caution">
    <text evidence="6">The sequence shown here is derived from an EMBL/GenBank/DDBJ whole genome shotgun (WGS) entry which is preliminary data.</text>
</comment>
<dbReference type="HAMAP" id="MF_00527">
    <property type="entry name" value="3MGH"/>
    <property type="match status" value="1"/>
</dbReference>
<dbReference type="InterPro" id="IPR036995">
    <property type="entry name" value="MPG_sf"/>
</dbReference>
<keyword evidence="2 5" id="KW-0227">DNA damage</keyword>
<evidence type="ECO:0000256" key="3">
    <source>
        <dbReference type="ARBA" id="ARBA00022801"/>
    </source>
</evidence>
<evidence type="ECO:0000313" key="6">
    <source>
        <dbReference type="EMBL" id="PSB16912.1"/>
    </source>
</evidence>
<dbReference type="GO" id="GO:0006284">
    <property type="term" value="P:base-excision repair"/>
    <property type="evidence" value="ECO:0007669"/>
    <property type="project" value="InterPro"/>
</dbReference>
<dbReference type="RefSeq" id="WP_073074494.1">
    <property type="nucleotide sequence ID" value="NZ_MPPI01000038.1"/>
</dbReference>
<dbReference type="CDD" id="cd00540">
    <property type="entry name" value="AAG"/>
    <property type="match status" value="1"/>
</dbReference>
<dbReference type="PANTHER" id="PTHR10429">
    <property type="entry name" value="DNA-3-METHYLADENINE GLYCOSYLASE"/>
    <property type="match status" value="1"/>
</dbReference>
<dbReference type="PANTHER" id="PTHR10429:SF0">
    <property type="entry name" value="DNA-3-METHYLADENINE GLYCOSYLASE"/>
    <property type="match status" value="1"/>
</dbReference>
<evidence type="ECO:0000256" key="5">
    <source>
        <dbReference type="HAMAP-Rule" id="MF_00527"/>
    </source>
</evidence>
<dbReference type="InterPro" id="IPR011034">
    <property type="entry name" value="Formyl_transferase-like_C_sf"/>
</dbReference>
<keyword evidence="3 5" id="KW-0378">Hydrolase</keyword>
<proteinExistence type="inferred from homology"/>